<keyword evidence="2" id="KW-0560">Oxidoreductase</keyword>
<dbReference type="InterPro" id="IPR036291">
    <property type="entry name" value="NAD(P)-bd_dom_sf"/>
</dbReference>
<name>A0A1B9GHL5_9TREE</name>
<accession>A0A1B9GHL5</accession>
<dbReference type="InterPro" id="IPR055170">
    <property type="entry name" value="GFO_IDH_MocA-like_dom"/>
</dbReference>
<evidence type="ECO:0000313" key="6">
    <source>
        <dbReference type="Proteomes" id="UP000092666"/>
    </source>
</evidence>
<comment type="similarity">
    <text evidence="1">Belongs to the Gfo/Idh/MocA family.</text>
</comment>
<feature type="domain" description="GFO/IDH/MocA-like oxidoreductase" evidence="4">
    <location>
        <begin position="147"/>
        <end position="286"/>
    </location>
</feature>
<reference evidence="5 6" key="1">
    <citation type="submission" date="2013-07" db="EMBL/GenBank/DDBJ databases">
        <title>The Genome Sequence of Cryptococcus heveanensis BCC8398.</title>
        <authorList>
            <consortium name="The Broad Institute Genome Sequencing Platform"/>
            <person name="Cuomo C."/>
            <person name="Litvintseva A."/>
            <person name="Chen Y."/>
            <person name="Heitman J."/>
            <person name="Sun S."/>
            <person name="Springer D."/>
            <person name="Dromer F."/>
            <person name="Young S.K."/>
            <person name="Zeng Q."/>
            <person name="Gargeya S."/>
            <person name="Fitzgerald M."/>
            <person name="Abouelleil A."/>
            <person name="Alvarado L."/>
            <person name="Berlin A.M."/>
            <person name="Chapman S.B."/>
            <person name="Dewar J."/>
            <person name="Goldberg J."/>
            <person name="Griggs A."/>
            <person name="Gujja S."/>
            <person name="Hansen M."/>
            <person name="Howarth C."/>
            <person name="Imamovic A."/>
            <person name="Larimer J."/>
            <person name="McCowan C."/>
            <person name="Murphy C."/>
            <person name="Pearson M."/>
            <person name="Priest M."/>
            <person name="Roberts A."/>
            <person name="Saif S."/>
            <person name="Shea T."/>
            <person name="Sykes S."/>
            <person name="Wortman J."/>
            <person name="Nusbaum C."/>
            <person name="Birren B."/>
        </authorList>
    </citation>
    <scope>NUCLEOTIDE SEQUENCE [LARGE SCALE GENOMIC DNA]</scope>
    <source>
        <strain evidence="5 6">BCC8398</strain>
    </source>
</reference>
<dbReference type="PANTHER" id="PTHR42840:SF3">
    <property type="entry name" value="BINDING ROSSMANN FOLD OXIDOREDUCTASE, PUTATIVE (AFU_ORTHOLOGUE AFUA_2G10240)-RELATED"/>
    <property type="match status" value="1"/>
</dbReference>
<dbReference type="SUPFAM" id="SSF51735">
    <property type="entry name" value="NAD(P)-binding Rossmann-fold domains"/>
    <property type="match status" value="1"/>
</dbReference>
<evidence type="ECO:0000313" key="5">
    <source>
        <dbReference type="EMBL" id="OCF30523.1"/>
    </source>
</evidence>
<dbReference type="InterPro" id="IPR000683">
    <property type="entry name" value="Gfo/Idh/MocA-like_OxRdtase_N"/>
</dbReference>
<evidence type="ECO:0000259" key="4">
    <source>
        <dbReference type="Pfam" id="PF22725"/>
    </source>
</evidence>
<dbReference type="GO" id="GO:0000166">
    <property type="term" value="F:nucleotide binding"/>
    <property type="evidence" value="ECO:0007669"/>
    <property type="project" value="InterPro"/>
</dbReference>
<dbReference type="Pfam" id="PF01408">
    <property type="entry name" value="GFO_IDH_MocA"/>
    <property type="match status" value="1"/>
</dbReference>
<evidence type="ECO:0008006" key="7">
    <source>
        <dbReference type="Google" id="ProtNLM"/>
    </source>
</evidence>
<reference evidence="6" key="2">
    <citation type="submission" date="2013-12" db="EMBL/GenBank/DDBJ databases">
        <title>Evolution of pathogenesis and genome organization in the Tremellales.</title>
        <authorList>
            <person name="Cuomo C."/>
            <person name="Litvintseva A."/>
            <person name="Heitman J."/>
            <person name="Chen Y."/>
            <person name="Sun S."/>
            <person name="Springer D."/>
            <person name="Dromer F."/>
            <person name="Young S."/>
            <person name="Zeng Q."/>
            <person name="Chapman S."/>
            <person name="Gujja S."/>
            <person name="Saif S."/>
            <person name="Birren B."/>
        </authorList>
    </citation>
    <scope>NUCLEOTIDE SEQUENCE [LARGE SCALE GENOMIC DNA]</scope>
    <source>
        <strain evidence="6">BCC8398</strain>
    </source>
</reference>
<proteinExistence type="inferred from homology"/>
<dbReference type="Gene3D" id="3.40.50.720">
    <property type="entry name" value="NAD(P)-binding Rossmann-like Domain"/>
    <property type="match status" value="1"/>
</dbReference>
<dbReference type="GO" id="GO:0016491">
    <property type="term" value="F:oxidoreductase activity"/>
    <property type="evidence" value="ECO:0007669"/>
    <property type="project" value="UniProtKB-KW"/>
</dbReference>
<dbReference type="AlphaFoldDB" id="A0A1B9GHL5"/>
<dbReference type="STRING" id="1296120.A0A1B9GHL5"/>
<dbReference type="GO" id="GO:0006740">
    <property type="term" value="P:NADPH regeneration"/>
    <property type="evidence" value="ECO:0007669"/>
    <property type="project" value="TreeGrafter"/>
</dbReference>
<dbReference type="Gene3D" id="3.30.360.10">
    <property type="entry name" value="Dihydrodipicolinate Reductase, domain 2"/>
    <property type="match status" value="1"/>
</dbReference>
<dbReference type="EMBL" id="KV700148">
    <property type="protein sequence ID" value="OCF30523.1"/>
    <property type="molecule type" value="Genomic_DNA"/>
</dbReference>
<dbReference type="OrthoDB" id="446809at2759"/>
<protein>
    <recommendedName>
        <fullName evidence="7">Myo-inositol 2-dehydrogenase</fullName>
    </recommendedName>
</protein>
<dbReference type="Pfam" id="PF22725">
    <property type="entry name" value="GFO_IDH_MocA_C3"/>
    <property type="match status" value="1"/>
</dbReference>
<evidence type="ECO:0000256" key="2">
    <source>
        <dbReference type="ARBA" id="ARBA00023002"/>
    </source>
</evidence>
<keyword evidence="6" id="KW-1185">Reference proteome</keyword>
<evidence type="ECO:0000259" key="3">
    <source>
        <dbReference type="Pfam" id="PF01408"/>
    </source>
</evidence>
<dbReference type="GO" id="GO:0005737">
    <property type="term" value="C:cytoplasm"/>
    <property type="evidence" value="ECO:0007669"/>
    <property type="project" value="TreeGrafter"/>
</dbReference>
<evidence type="ECO:0000256" key="1">
    <source>
        <dbReference type="ARBA" id="ARBA00010928"/>
    </source>
</evidence>
<dbReference type="PANTHER" id="PTHR42840">
    <property type="entry name" value="NAD(P)-BINDING ROSSMANN-FOLD SUPERFAMILY PROTEIN-RELATED"/>
    <property type="match status" value="1"/>
</dbReference>
<sequence length="374" mass="40290">MAVTTNGTSHAEAGRNKLRIAILGCGRMGQRHAYNVHHLVPRAELVAVADPAPAARAWVAENLEGVKYYADPEEIFSIPNVDAVIISTITSTHAPLTIKAIEKGIHVLLEKPISIDVEDSRPVLEASNARPDVKVMIGFVRRFDTSFKELHKHIASNQAGQPFLLKSTTQDAYDPSGFFVSYAKASGGIFMDCGIHDIDMSRWLLGVSTSGNKAVSPSISKGSAVRRVFATGLTVRHPELLEQEDCDNALGIIEYTNGSSCTLHLSRTGMGGYESLVEVFGTEQKLVVETPASSQLKITDGQGRRVQSAPTYIDRFGEAFIHEANAFVDSVLDDQPVPTTVSDAFQAALIAKALTVSFNGGKPIDFGENGEPVL</sequence>
<organism evidence="5 6">
    <name type="scientific">Kwoniella heveanensis BCC8398</name>
    <dbReference type="NCBI Taxonomy" id="1296120"/>
    <lineage>
        <taxon>Eukaryota</taxon>
        <taxon>Fungi</taxon>
        <taxon>Dikarya</taxon>
        <taxon>Basidiomycota</taxon>
        <taxon>Agaricomycotina</taxon>
        <taxon>Tremellomycetes</taxon>
        <taxon>Tremellales</taxon>
        <taxon>Cryptococcaceae</taxon>
        <taxon>Kwoniella</taxon>
    </lineage>
</organism>
<feature type="domain" description="Gfo/Idh/MocA-like oxidoreductase N-terminal" evidence="3">
    <location>
        <begin position="18"/>
        <end position="138"/>
    </location>
</feature>
<gene>
    <name evidence="5" type="ORF">I316_07851</name>
</gene>
<dbReference type="Proteomes" id="UP000092666">
    <property type="component" value="Unassembled WGS sequence"/>
</dbReference>
<dbReference type="SUPFAM" id="SSF55347">
    <property type="entry name" value="Glyceraldehyde-3-phosphate dehydrogenase-like, C-terminal domain"/>
    <property type="match status" value="1"/>
</dbReference>